<feature type="region of interest" description="Disordered" evidence="1">
    <location>
        <begin position="1"/>
        <end position="50"/>
    </location>
</feature>
<name>A0A2Z7AYT0_9LAMI</name>
<evidence type="ECO:0000313" key="2">
    <source>
        <dbReference type="EMBL" id="KZV24427.1"/>
    </source>
</evidence>
<feature type="compositionally biased region" description="Acidic residues" evidence="1">
    <location>
        <begin position="32"/>
        <end position="50"/>
    </location>
</feature>
<proteinExistence type="predicted"/>
<dbReference type="InterPro" id="IPR012442">
    <property type="entry name" value="DUF1645_plant"/>
</dbReference>
<evidence type="ECO:0000313" key="3">
    <source>
        <dbReference type="Proteomes" id="UP000250235"/>
    </source>
</evidence>
<dbReference type="AlphaFoldDB" id="A0A2Z7AYT0"/>
<evidence type="ECO:0000256" key="1">
    <source>
        <dbReference type="SAM" id="MobiDB-lite"/>
    </source>
</evidence>
<sequence>MIQDFITQMKLSDDSYREEQEEDHDSVNNHEYDEDEDEDEDEEVEEDYDEEEFSFMFEGANTASMEAEDMKQVFPLFNRDLFFSGEGLKPLSETQPAELPVKKVFVEADGRSDDGGHIVTSATPGSDEIAGPFCEWTGKSPEAASAGCKKSNSTGFSKFWRFKDFVGRSTSDGKDTFVFLNKSHAPPRKVAKSRSREVGPPSPKAEITKVRRNGRGGTAAPVSAHAVYLKNKAKQEDRRRTYLPYRPELMGFFTSGNVGLTRNVHPY</sequence>
<protein>
    <submittedName>
        <fullName evidence="2">Uncharacterized protein</fullName>
    </submittedName>
</protein>
<organism evidence="2 3">
    <name type="scientific">Dorcoceras hygrometricum</name>
    <dbReference type="NCBI Taxonomy" id="472368"/>
    <lineage>
        <taxon>Eukaryota</taxon>
        <taxon>Viridiplantae</taxon>
        <taxon>Streptophyta</taxon>
        <taxon>Embryophyta</taxon>
        <taxon>Tracheophyta</taxon>
        <taxon>Spermatophyta</taxon>
        <taxon>Magnoliopsida</taxon>
        <taxon>eudicotyledons</taxon>
        <taxon>Gunneridae</taxon>
        <taxon>Pentapetalae</taxon>
        <taxon>asterids</taxon>
        <taxon>lamiids</taxon>
        <taxon>Lamiales</taxon>
        <taxon>Gesneriaceae</taxon>
        <taxon>Didymocarpoideae</taxon>
        <taxon>Trichosporeae</taxon>
        <taxon>Loxocarpinae</taxon>
        <taxon>Dorcoceras</taxon>
    </lineage>
</organism>
<accession>A0A2Z7AYT0</accession>
<dbReference type="PANTHER" id="PTHR33095:SF114">
    <property type="entry name" value="DUF1645 FAMILY PROTEIN"/>
    <property type="match status" value="1"/>
</dbReference>
<dbReference type="Pfam" id="PF07816">
    <property type="entry name" value="DUF1645"/>
    <property type="match status" value="1"/>
</dbReference>
<dbReference type="PANTHER" id="PTHR33095">
    <property type="entry name" value="OS07G0619500 PROTEIN"/>
    <property type="match status" value="1"/>
</dbReference>
<gene>
    <name evidence="2" type="ORF">F511_24222</name>
</gene>
<dbReference type="EMBL" id="KV012816">
    <property type="protein sequence ID" value="KZV24427.1"/>
    <property type="molecule type" value="Genomic_DNA"/>
</dbReference>
<keyword evidence="3" id="KW-1185">Reference proteome</keyword>
<dbReference type="OrthoDB" id="1933664at2759"/>
<reference evidence="2 3" key="1">
    <citation type="journal article" date="2015" name="Proc. Natl. Acad. Sci. U.S.A.">
        <title>The resurrection genome of Boea hygrometrica: A blueprint for survival of dehydration.</title>
        <authorList>
            <person name="Xiao L."/>
            <person name="Yang G."/>
            <person name="Zhang L."/>
            <person name="Yang X."/>
            <person name="Zhao S."/>
            <person name="Ji Z."/>
            <person name="Zhou Q."/>
            <person name="Hu M."/>
            <person name="Wang Y."/>
            <person name="Chen M."/>
            <person name="Xu Y."/>
            <person name="Jin H."/>
            <person name="Xiao X."/>
            <person name="Hu G."/>
            <person name="Bao F."/>
            <person name="Hu Y."/>
            <person name="Wan P."/>
            <person name="Li L."/>
            <person name="Deng X."/>
            <person name="Kuang T."/>
            <person name="Xiang C."/>
            <person name="Zhu J.K."/>
            <person name="Oliver M.J."/>
            <person name="He Y."/>
        </authorList>
    </citation>
    <scope>NUCLEOTIDE SEQUENCE [LARGE SCALE GENOMIC DNA]</scope>
    <source>
        <strain evidence="3">cv. XS01</strain>
    </source>
</reference>
<dbReference type="Proteomes" id="UP000250235">
    <property type="component" value="Unassembled WGS sequence"/>
</dbReference>
<feature type="compositionally biased region" description="Polar residues" evidence="1">
    <location>
        <begin position="1"/>
        <end position="10"/>
    </location>
</feature>
<feature type="region of interest" description="Disordered" evidence="1">
    <location>
        <begin position="186"/>
        <end position="219"/>
    </location>
</feature>